<reference evidence="3 4" key="1">
    <citation type="journal article" date="2015" name="Genome Announc.">
        <title>Expanding the biotechnology potential of lactobacilli through comparative genomics of 213 strains and associated genera.</title>
        <authorList>
            <person name="Sun Z."/>
            <person name="Harris H.M."/>
            <person name="McCann A."/>
            <person name="Guo C."/>
            <person name="Argimon S."/>
            <person name="Zhang W."/>
            <person name="Yang X."/>
            <person name="Jeffery I.B."/>
            <person name="Cooney J.C."/>
            <person name="Kagawa T.F."/>
            <person name="Liu W."/>
            <person name="Song Y."/>
            <person name="Salvetti E."/>
            <person name="Wrobel A."/>
            <person name="Rasinkangas P."/>
            <person name="Parkhill J."/>
            <person name="Rea M.C."/>
            <person name="O'Sullivan O."/>
            <person name="Ritari J."/>
            <person name="Douillard F.P."/>
            <person name="Paul Ross R."/>
            <person name="Yang R."/>
            <person name="Briner A.E."/>
            <person name="Felis G.E."/>
            <person name="de Vos W.M."/>
            <person name="Barrangou R."/>
            <person name="Klaenhammer T.R."/>
            <person name="Caufield P.W."/>
            <person name="Cui Y."/>
            <person name="Zhang H."/>
            <person name="O'Toole P.W."/>
        </authorList>
    </citation>
    <scope>NUCLEOTIDE SEQUENCE [LARGE SCALE GENOMIC DNA]</scope>
    <source>
        <strain evidence="3 4">DSM 18382</strain>
    </source>
</reference>
<dbReference type="PATRIC" id="fig|1423743.5.peg.2923"/>
<dbReference type="Gene3D" id="3.20.20.100">
    <property type="entry name" value="NADP-dependent oxidoreductase domain"/>
    <property type="match status" value="1"/>
</dbReference>
<dbReference type="SUPFAM" id="SSF51430">
    <property type="entry name" value="NAD(P)-linked oxidoreductase"/>
    <property type="match status" value="1"/>
</dbReference>
<dbReference type="PANTHER" id="PTHR43625:SF40">
    <property type="entry name" value="ALDO-KETO REDUCTASE YAKC [NADP(+)]"/>
    <property type="match status" value="1"/>
</dbReference>
<gene>
    <name evidence="3" type="ORF">FD41_GL002835</name>
</gene>
<dbReference type="InterPro" id="IPR020471">
    <property type="entry name" value="AKR"/>
</dbReference>
<dbReference type="PANTHER" id="PTHR43625">
    <property type="entry name" value="AFLATOXIN B1 ALDEHYDE REDUCTASE"/>
    <property type="match status" value="1"/>
</dbReference>
<evidence type="ECO:0000256" key="1">
    <source>
        <dbReference type="ARBA" id="ARBA00023002"/>
    </source>
</evidence>
<dbReference type="AlphaFoldDB" id="A0A0R1W035"/>
<dbReference type="EMBL" id="AZFY01000070">
    <property type="protein sequence ID" value="KRM08793.1"/>
    <property type="molecule type" value="Genomic_DNA"/>
</dbReference>
<dbReference type="PRINTS" id="PR00069">
    <property type="entry name" value="ALDKETRDTASE"/>
</dbReference>
<evidence type="ECO:0000313" key="3">
    <source>
        <dbReference type="EMBL" id="KRM08793.1"/>
    </source>
</evidence>
<keyword evidence="1" id="KW-0560">Oxidoreductase</keyword>
<sequence>MALMTDLNAANSGTYKFDDTFKINRLGYGTMQLTGPGTWGPYKDPKQAESVIVRATELGINFFDTADSYGPWFADRYLAAGLKKAANREQIFISDKVGQTRQGPGIWTPHGEPNYLRQQVEVSMMALGIDHEDLLFLHRIDSHFSVADQVGELKKMQDEGKIKHIGLSQVTVDQIKEAQKYAKIDAIENLYNVANHKDDDVVDYAESQHMAFVPWFPLNTGKLTGADSPLSALAKKYNVSDAQIALAWLLKRSPNILPIPGTSSIQHLEDNVAAANVNLSDEDFEQLSHLAN</sequence>
<organism evidence="3 4">
    <name type="scientific">Lentilactobacillus farraginis DSM 18382 = JCM 14108</name>
    <dbReference type="NCBI Taxonomy" id="1423743"/>
    <lineage>
        <taxon>Bacteria</taxon>
        <taxon>Bacillati</taxon>
        <taxon>Bacillota</taxon>
        <taxon>Bacilli</taxon>
        <taxon>Lactobacillales</taxon>
        <taxon>Lactobacillaceae</taxon>
        <taxon>Lentilactobacillus</taxon>
    </lineage>
</organism>
<dbReference type="GO" id="GO:0016491">
    <property type="term" value="F:oxidoreductase activity"/>
    <property type="evidence" value="ECO:0007669"/>
    <property type="project" value="UniProtKB-KW"/>
</dbReference>
<dbReference type="InterPro" id="IPR023210">
    <property type="entry name" value="NADP_OxRdtase_dom"/>
</dbReference>
<protein>
    <submittedName>
        <fullName evidence="3">Dehydrogenase</fullName>
    </submittedName>
</protein>
<comment type="caution">
    <text evidence="3">The sequence shown here is derived from an EMBL/GenBank/DDBJ whole genome shotgun (WGS) entry which is preliminary data.</text>
</comment>
<accession>A0A0R1W035</accession>
<dbReference type="InterPro" id="IPR050791">
    <property type="entry name" value="Aldo-Keto_reductase"/>
</dbReference>
<dbReference type="InterPro" id="IPR036812">
    <property type="entry name" value="NAD(P)_OxRdtase_dom_sf"/>
</dbReference>
<proteinExistence type="predicted"/>
<dbReference type="GO" id="GO:0005737">
    <property type="term" value="C:cytoplasm"/>
    <property type="evidence" value="ECO:0007669"/>
    <property type="project" value="TreeGrafter"/>
</dbReference>
<keyword evidence="4" id="KW-1185">Reference proteome</keyword>
<dbReference type="Pfam" id="PF00248">
    <property type="entry name" value="Aldo_ket_red"/>
    <property type="match status" value="1"/>
</dbReference>
<dbReference type="CDD" id="cd19088">
    <property type="entry name" value="AKR_AKR13B1"/>
    <property type="match status" value="1"/>
</dbReference>
<evidence type="ECO:0000313" key="4">
    <source>
        <dbReference type="Proteomes" id="UP000051966"/>
    </source>
</evidence>
<name>A0A0R1W035_9LACO</name>
<evidence type="ECO:0000259" key="2">
    <source>
        <dbReference type="Pfam" id="PF00248"/>
    </source>
</evidence>
<feature type="domain" description="NADP-dependent oxidoreductase" evidence="2">
    <location>
        <begin position="25"/>
        <end position="290"/>
    </location>
</feature>
<dbReference type="Proteomes" id="UP000051966">
    <property type="component" value="Unassembled WGS sequence"/>
</dbReference>